<dbReference type="GO" id="GO:0000978">
    <property type="term" value="F:RNA polymerase II cis-regulatory region sequence-specific DNA binding"/>
    <property type="evidence" value="ECO:0007669"/>
    <property type="project" value="InterPro"/>
</dbReference>
<dbReference type="GO" id="GO:0005634">
    <property type="term" value="C:nucleus"/>
    <property type="evidence" value="ECO:0007669"/>
    <property type="project" value="UniProtKB-SubCell"/>
</dbReference>
<evidence type="ECO:0000256" key="7">
    <source>
        <dbReference type="PROSITE-ProRule" id="PRU00042"/>
    </source>
</evidence>
<evidence type="ECO:0000256" key="4">
    <source>
        <dbReference type="ARBA" id="ARBA00022771"/>
    </source>
</evidence>
<organism evidence="9 10">
    <name type="scientific">Kazachstania africana (strain ATCC 22294 / BCRC 22015 / CBS 2517 / CECT 1963 / NBRC 1671 / NRRL Y-8276)</name>
    <name type="common">Yeast</name>
    <name type="synonym">Kluyveromyces africanus</name>
    <dbReference type="NCBI Taxonomy" id="1071382"/>
    <lineage>
        <taxon>Eukaryota</taxon>
        <taxon>Fungi</taxon>
        <taxon>Dikarya</taxon>
        <taxon>Ascomycota</taxon>
        <taxon>Saccharomycotina</taxon>
        <taxon>Saccharomycetes</taxon>
        <taxon>Saccharomycetales</taxon>
        <taxon>Saccharomycetaceae</taxon>
        <taxon>Kazachstania</taxon>
    </lineage>
</organism>
<dbReference type="GO" id="GO:0008270">
    <property type="term" value="F:zinc ion binding"/>
    <property type="evidence" value="ECO:0007669"/>
    <property type="project" value="UniProtKB-KW"/>
</dbReference>
<evidence type="ECO:0000313" key="10">
    <source>
        <dbReference type="Proteomes" id="UP000005220"/>
    </source>
</evidence>
<dbReference type="HOGENOM" id="CLU_894474_0_0_1"/>
<dbReference type="OrthoDB" id="10018191at2759"/>
<feature type="domain" description="C2H2-type" evidence="8">
    <location>
        <begin position="18"/>
        <end position="48"/>
    </location>
</feature>
<dbReference type="InterPro" id="IPR051059">
    <property type="entry name" value="VerF-like"/>
</dbReference>
<evidence type="ECO:0000256" key="3">
    <source>
        <dbReference type="ARBA" id="ARBA00022737"/>
    </source>
</evidence>
<keyword evidence="5" id="KW-0862">Zinc</keyword>
<dbReference type="PROSITE" id="PS00028">
    <property type="entry name" value="ZINC_FINGER_C2H2_1"/>
    <property type="match status" value="1"/>
</dbReference>
<keyword evidence="10" id="KW-1185">Reference proteome</keyword>
<evidence type="ECO:0000256" key="5">
    <source>
        <dbReference type="ARBA" id="ARBA00022833"/>
    </source>
</evidence>
<dbReference type="GO" id="GO:0000981">
    <property type="term" value="F:DNA-binding transcription factor activity, RNA polymerase II-specific"/>
    <property type="evidence" value="ECO:0007669"/>
    <property type="project" value="InterPro"/>
</dbReference>
<evidence type="ECO:0000259" key="8">
    <source>
        <dbReference type="PROSITE" id="PS50157"/>
    </source>
</evidence>
<evidence type="ECO:0000313" key="9">
    <source>
        <dbReference type="EMBL" id="CCF58717.1"/>
    </source>
</evidence>
<dbReference type="Gene3D" id="3.30.160.60">
    <property type="entry name" value="Classic Zinc Finger"/>
    <property type="match status" value="2"/>
</dbReference>
<evidence type="ECO:0000256" key="2">
    <source>
        <dbReference type="ARBA" id="ARBA00022723"/>
    </source>
</evidence>
<dbReference type="KEGG" id="kaf:KAFR_0F01210"/>
<dbReference type="Proteomes" id="UP000005220">
    <property type="component" value="Chromosome 6"/>
</dbReference>
<dbReference type="GeneID" id="13884185"/>
<dbReference type="PANTHER" id="PTHR40626">
    <property type="entry name" value="MIP31509P"/>
    <property type="match status" value="1"/>
</dbReference>
<dbReference type="InParanoid" id="H2AWG7"/>
<dbReference type="AlphaFoldDB" id="H2AWG7"/>
<dbReference type="PANTHER" id="PTHR40626:SF32">
    <property type="entry name" value="ZINC FINGER PROTEIN RST2"/>
    <property type="match status" value="1"/>
</dbReference>
<dbReference type="GO" id="GO:0000785">
    <property type="term" value="C:chromatin"/>
    <property type="evidence" value="ECO:0007669"/>
    <property type="project" value="TreeGrafter"/>
</dbReference>
<comment type="subcellular location">
    <subcellularLocation>
        <location evidence="1">Nucleus</location>
    </subcellularLocation>
</comment>
<evidence type="ECO:0000256" key="6">
    <source>
        <dbReference type="ARBA" id="ARBA00023242"/>
    </source>
</evidence>
<dbReference type="SMART" id="SM00355">
    <property type="entry name" value="ZnF_C2H2"/>
    <property type="match status" value="2"/>
</dbReference>
<dbReference type="Pfam" id="PF00096">
    <property type="entry name" value="zf-C2H2"/>
    <property type="match status" value="2"/>
</dbReference>
<protein>
    <recommendedName>
        <fullName evidence="8">C2H2-type domain-containing protein</fullName>
    </recommendedName>
</protein>
<reference evidence="9 10" key="1">
    <citation type="journal article" date="2011" name="Proc. Natl. Acad. Sci. U.S.A.">
        <title>Evolutionary erosion of yeast sex chromosomes by mating-type switching accidents.</title>
        <authorList>
            <person name="Gordon J.L."/>
            <person name="Armisen D."/>
            <person name="Proux-Wera E."/>
            <person name="Oheigeartaigh S.S."/>
            <person name="Byrne K.P."/>
            <person name="Wolfe K.H."/>
        </authorList>
    </citation>
    <scope>NUCLEOTIDE SEQUENCE [LARGE SCALE GENOMIC DNA]</scope>
    <source>
        <strain evidence="10">ATCC 22294 / BCRC 22015 / CBS 2517 / CECT 1963 / NBRC 1671 / NRRL Y-8276</strain>
    </source>
</reference>
<dbReference type="PROSITE" id="PS50157">
    <property type="entry name" value="ZINC_FINGER_C2H2_2"/>
    <property type="match status" value="2"/>
</dbReference>
<sequence length="311" mass="35541">MSSTSSGGKKSKRTRKSFTCHGYGDCHMTFARAEHLARHVRRHTGEKPFECNVCFKHFSRVDNLKQHKETVHANVFIDEMSNNTPINIKNKRGKKNALYQDTIYLSRKNQVSPHITQRLQLPPIEQHLQSSFAPLKTLHDRAHHFPAVPTRENNQRNDGPVQTPPMLLLPNRTHDQYPTLDNIPRSQMTPLITLPPLREKQEMGTMHGRARNAQNYPTHNSYHDRQYFLLPINSVPPTQTQYSPFNNPDATNNSGNYTTVPISPRASYGTKNDLDSSTPYVNIAIKSEDAQVDLDKQKENKKRNSIGNLTT</sequence>
<dbReference type="FunFam" id="3.30.160.60:FF:002343">
    <property type="entry name" value="Zinc finger protein 33A"/>
    <property type="match status" value="1"/>
</dbReference>
<evidence type="ECO:0000256" key="1">
    <source>
        <dbReference type="ARBA" id="ARBA00004123"/>
    </source>
</evidence>
<keyword evidence="2" id="KW-0479">Metal-binding</keyword>
<dbReference type="InterPro" id="IPR036236">
    <property type="entry name" value="Znf_C2H2_sf"/>
</dbReference>
<keyword evidence="4 7" id="KW-0863">Zinc-finger</keyword>
<keyword evidence="6" id="KW-0539">Nucleus</keyword>
<dbReference type="SUPFAM" id="SSF57667">
    <property type="entry name" value="beta-beta-alpha zinc fingers"/>
    <property type="match status" value="1"/>
</dbReference>
<proteinExistence type="predicted"/>
<gene>
    <name evidence="9" type="primary">KAFR0F01210</name>
    <name evidence="9" type="ORF">KAFR_0F01210</name>
</gene>
<dbReference type="RefSeq" id="XP_003957852.1">
    <property type="nucleotide sequence ID" value="XM_003957803.1"/>
</dbReference>
<keyword evidence="3" id="KW-0677">Repeat</keyword>
<dbReference type="eggNOG" id="KOG1721">
    <property type="taxonomic scope" value="Eukaryota"/>
</dbReference>
<feature type="domain" description="C2H2-type" evidence="8">
    <location>
        <begin position="49"/>
        <end position="74"/>
    </location>
</feature>
<name>H2AWG7_KAZAF</name>
<dbReference type="InterPro" id="IPR013087">
    <property type="entry name" value="Znf_C2H2_type"/>
</dbReference>
<accession>H2AWG7</accession>
<dbReference type="EMBL" id="HE650826">
    <property type="protein sequence ID" value="CCF58717.1"/>
    <property type="molecule type" value="Genomic_DNA"/>
</dbReference>